<evidence type="ECO:0000313" key="1">
    <source>
        <dbReference type="EMBL" id="GMN74332.1"/>
    </source>
</evidence>
<keyword evidence="2" id="KW-1185">Reference proteome</keyword>
<proteinExistence type="predicted"/>
<accession>A0AA88JJ53</accession>
<organism evidence="1 2">
    <name type="scientific">Ficus carica</name>
    <name type="common">Common fig</name>
    <dbReference type="NCBI Taxonomy" id="3494"/>
    <lineage>
        <taxon>Eukaryota</taxon>
        <taxon>Viridiplantae</taxon>
        <taxon>Streptophyta</taxon>
        <taxon>Embryophyta</taxon>
        <taxon>Tracheophyta</taxon>
        <taxon>Spermatophyta</taxon>
        <taxon>Magnoliopsida</taxon>
        <taxon>eudicotyledons</taxon>
        <taxon>Gunneridae</taxon>
        <taxon>Pentapetalae</taxon>
        <taxon>rosids</taxon>
        <taxon>fabids</taxon>
        <taxon>Rosales</taxon>
        <taxon>Moraceae</taxon>
        <taxon>Ficeae</taxon>
        <taxon>Ficus</taxon>
    </lineage>
</organism>
<comment type="caution">
    <text evidence="1">The sequence shown here is derived from an EMBL/GenBank/DDBJ whole genome shotgun (WGS) entry which is preliminary data.</text>
</comment>
<name>A0AA88JJ53_FICCA</name>
<sequence length="85" mass="10240">MWWWLVERTHPKDFQIPFGSQDDEVDELELEFLERTCVRVWMQMWLRVVSDHEWDGSESIATFTTRKEGLHDGFYPSCKVFTTVP</sequence>
<dbReference type="AlphaFoldDB" id="A0AA88JJ53"/>
<gene>
    <name evidence="1" type="ORF">TIFTF001_055404</name>
</gene>
<dbReference type="Proteomes" id="UP001187192">
    <property type="component" value="Unassembled WGS sequence"/>
</dbReference>
<dbReference type="EMBL" id="BTGU01017349">
    <property type="protein sequence ID" value="GMN74332.1"/>
    <property type="molecule type" value="Genomic_DNA"/>
</dbReference>
<evidence type="ECO:0000313" key="2">
    <source>
        <dbReference type="Proteomes" id="UP001187192"/>
    </source>
</evidence>
<protein>
    <submittedName>
        <fullName evidence="1">Uncharacterized protein</fullName>
    </submittedName>
</protein>
<reference evidence="1" key="1">
    <citation type="submission" date="2023-07" db="EMBL/GenBank/DDBJ databases">
        <title>draft genome sequence of fig (Ficus carica).</title>
        <authorList>
            <person name="Takahashi T."/>
            <person name="Nishimura K."/>
        </authorList>
    </citation>
    <scope>NUCLEOTIDE SEQUENCE</scope>
</reference>